<dbReference type="PROSITE" id="PS51164">
    <property type="entry name" value="CBM1_2"/>
    <property type="match status" value="1"/>
</dbReference>
<organism evidence="11 12">
    <name type="scientific">Cadophora malorum</name>
    <dbReference type="NCBI Taxonomy" id="108018"/>
    <lineage>
        <taxon>Eukaryota</taxon>
        <taxon>Fungi</taxon>
        <taxon>Dikarya</taxon>
        <taxon>Ascomycota</taxon>
        <taxon>Pezizomycotina</taxon>
        <taxon>Leotiomycetes</taxon>
        <taxon>Helotiales</taxon>
        <taxon>Ploettnerulaceae</taxon>
        <taxon>Cadophora</taxon>
    </lineage>
</organism>
<dbReference type="PROSITE" id="PS51760">
    <property type="entry name" value="GH10_2"/>
    <property type="match status" value="1"/>
</dbReference>
<comment type="catalytic activity">
    <reaction evidence="7">
        <text>Endohydrolysis of (1-&gt;4)-beta-D-xylosidic linkages in xylans.</text>
        <dbReference type="EC" id="3.2.1.8"/>
    </reaction>
</comment>
<dbReference type="SUPFAM" id="SSF51445">
    <property type="entry name" value="(Trans)glycosidases"/>
    <property type="match status" value="1"/>
</dbReference>
<dbReference type="Pfam" id="PF00331">
    <property type="entry name" value="Glyco_hydro_10"/>
    <property type="match status" value="1"/>
</dbReference>
<dbReference type="PROSITE" id="PS00562">
    <property type="entry name" value="CBM1_1"/>
    <property type="match status" value="1"/>
</dbReference>
<keyword evidence="2 8" id="KW-0732">Signal</keyword>
<keyword evidence="5 7" id="KW-0326">Glycosidase</keyword>
<dbReference type="SUPFAM" id="SSF57180">
    <property type="entry name" value="Cellulose-binding domain"/>
    <property type="match status" value="1"/>
</dbReference>
<evidence type="ECO:0000256" key="3">
    <source>
        <dbReference type="ARBA" id="ARBA00022801"/>
    </source>
</evidence>
<keyword evidence="4 7" id="KW-0119">Carbohydrate metabolism</keyword>
<evidence type="ECO:0000256" key="6">
    <source>
        <dbReference type="ARBA" id="ARBA00023326"/>
    </source>
</evidence>
<dbReference type="InterPro" id="IPR001000">
    <property type="entry name" value="GH10_dom"/>
</dbReference>
<evidence type="ECO:0000256" key="7">
    <source>
        <dbReference type="RuleBase" id="RU361174"/>
    </source>
</evidence>
<evidence type="ECO:0000256" key="8">
    <source>
        <dbReference type="SAM" id="SignalP"/>
    </source>
</evidence>
<dbReference type="InterPro" id="IPR035971">
    <property type="entry name" value="CBD_sf"/>
</dbReference>
<feature type="domain" description="CBM1" evidence="9">
    <location>
        <begin position="20"/>
        <end position="56"/>
    </location>
</feature>
<evidence type="ECO:0000313" key="11">
    <source>
        <dbReference type="EMBL" id="KAG4412971.1"/>
    </source>
</evidence>
<dbReference type="GO" id="GO:0005576">
    <property type="term" value="C:extracellular region"/>
    <property type="evidence" value="ECO:0007669"/>
    <property type="project" value="InterPro"/>
</dbReference>
<keyword evidence="6 7" id="KW-0624">Polysaccharide degradation</keyword>
<dbReference type="OrthoDB" id="3055998at2759"/>
<evidence type="ECO:0000256" key="2">
    <source>
        <dbReference type="ARBA" id="ARBA00022729"/>
    </source>
</evidence>
<dbReference type="SMART" id="SM00633">
    <property type="entry name" value="Glyco_10"/>
    <property type="match status" value="1"/>
</dbReference>
<dbReference type="InterPro" id="IPR044846">
    <property type="entry name" value="GH10"/>
</dbReference>
<proteinExistence type="inferred from homology"/>
<feature type="chain" id="PRO_5034244090" description="Beta-xylanase" evidence="8">
    <location>
        <begin position="21"/>
        <end position="390"/>
    </location>
</feature>
<evidence type="ECO:0000259" key="10">
    <source>
        <dbReference type="PROSITE" id="PS51760"/>
    </source>
</evidence>
<evidence type="ECO:0000256" key="4">
    <source>
        <dbReference type="ARBA" id="ARBA00023277"/>
    </source>
</evidence>
<evidence type="ECO:0000259" key="9">
    <source>
        <dbReference type="PROSITE" id="PS51164"/>
    </source>
</evidence>
<comment type="caution">
    <text evidence="11">The sequence shown here is derived from an EMBL/GenBank/DDBJ whole genome shotgun (WGS) entry which is preliminary data.</text>
</comment>
<dbReference type="GO" id="GO:0000272">
    <property type="term" value="P:polysaccharide catabolic process"/>
    <property type="evidence" value="ECO:0007669"/>
    <property type="project" value="UniProtKB-KW"/>
</dbReference>
<dbReference type="Proteomes" id="UP000664132">
    <property type="component" value="Unassembled WGS sequence"/>
</dbReference>
<reference evidence="11" key="1">
    <citation type="submission" date="2021-02" db="EMBL/GenBank/DDBJ databases">
        <title>Genome sequence Cadophora malorum strain M34.</title>
        <authorList>
            <person name="Stefanovic E."/>
            <person name="Vu D."/>
            <person name="Scully C."/>
            <person name="Dijksterhuis J."/>
            <person name="Roader J."/>
            <person name="Houbraken J."/>
        </authorList>
    </citation>
    <scope>NUCLEOTIDE SEQUENCE</scope>
    <source>
        <strain evidence="11">M34</strain>
    </source>
</reference>
<name>A0A8H7T653_9HELO</name>
<dbReference type="InterPro" id="IPR000254">
    <property type="entry name" value="CBD"/>
</dbReference>
<gene>
    <name evidence="11" type="ORF">IFR04_013892</name>
</gene>
<dbReference type="PANTHER" id="PTHR31490:SF76">
    <property type="entry name" value="ENDO-1,4-BETA-XYLANASE C"/>
    <property type="match status" value="1"/>
</dbReference>
<feature type="signal peptide" evidence="8">
    <location>
        <begin position="1"/>
        <end position="20"/>
    </location>
</feature>
<feature type="domain" description="GH10" evidence="10">
    <location>
        <begin position="110"/>
        <end position="389"/>
    </location>
</feature>
<dbReference type="PRINTS" id="PR00134">
    <property type="entry name" value="GLHYDRLASE10"/>
</dbReference>
<dbReference type="GO" id="GO:0030248">
    <property type="term" value="F:cellulose binding"/>
    <property type="evidence" value="ECO:0007669"/>
    <property type="project" value="InterPro"/>
</dbReference>
<evidence type="ECO:0000313" key="12">
    <source>
        <dbReference type="Proteomes" id="UP000664132"/>
    </source>
</evidence>
<dbReference type="InterPro" id="IPR017853">
    <property type="entry name" value="GH"/>
</dbReference>
<keyword evidence="12" id="KW-1185">Reference proteome</keyword>
<evidence type="ECO:0000256" key="5">
    <source>
        <dbReference type="ARBA" id="ARBA00023295"/>
    </source>
</evidence>
<dbReference type="Gene3D" id="3.20.20.80">
    <property type="entry name" value="Glycosidases"/>
    <property type="match status" value="1"/>
</dbReference>
<comment type="similarity">
    <text evidence="1 7">Belongs to the glycosyl hydrolase 10 (cellulase F) family.</text>
</comment>
<dbReference type="EMBL" id="JAFJYH010000341">
    <property type="protein sequence ID" value="KAG4412971.1"/>
    <property type="molecule type" value="Genomic_DNA"/>
</dbReference>
<dbReference type="EC" id="3.2.1.8" evidence="7"/>
<protein>
    <recommendedName>
        <fullName evidence="7">Beta-xylanase</fullName>
        <ecNumber evidence="7">3.2.1.8</ecNumber>
    </recommendedName>
</protein>
<dbReference type="GO" id="GO:0031176">
    <property type="term" value="F:endo-1,4-beta-xylanase activity"/>
    <property type="evidence" value="ECO:0007669"/>
    <property type="project" value="UniProtKB-EC"/>
</dbReference>
<dbReference type="Pfam" id="PF00734">
    <property type="entry name" value="CBM_1"/>
    <property type="match status" value="1"/>
</dbReference>
<dbReference type="PANTHER" id="PTHR31490">
    <property type="entry name" value="GLYCOSYL HYDROLASE"/>
    <property type="match status" value="1"/>
</dbReference>
<dbReference type="AlphaFoldDB" id="A0A8H7T653"/>
<sequence>MLNIAQAALLVAAFGSGVSAQAALYGQCGGIGFSGATSCVSGSTCTKINDYYSQCLAGSGNSVATTSKAVLPATTLKTSAATLATVVTKAAASGLDAAFKAKGKKYFGNIGDSGTLSNAQNAAILKSEFGQLTPENSGKWDAVEKSRNSFTFSGLDTLVNFATSNGKLVRGHTLVWHSQLPSWVSAITDKATLTSVLQNHIKTEMGRYAGKIYAWDVVNEILNEDGSYRSSVFYNVIGANFVNIAFAAARAADPKAKLYINDYNLDTATYGKTTGMANKVKAWLAAGVPIDGIGSQTHLGAGGGAAVAGALSTLAGSGVSELAITELDIAGAGSTDYVNVVKACLNQAKCVGITVWGVRDSDSWRASSTPVLFDSNFNKKAAYNAIMAIL</sequence>
<keyword evidence="3 7" id="KW-0378">Hydrolase</keyword>
<evidence type="ECO:0000256" key="1">
    <source>
        <dbReference type="ARBA" id="ARBA00007495"/>
    </source>
</evidence>
<dbReference type="SMART" id="SM00236">
    <property type="entry name" value="fCBD"/>
    <property type="match status" value="1"/>
</dbReference>
<accession>A0A8H7T653</accession>